<dbReference type="CDD" id="cd00827">
    <property type="entry name" value="init_cond_enzymes"/>
    <property type="match status" value="1"/>
</dbReference>
<dbReference type="Proteomes" id="UP001320766">
    <property type="component" value="Unassembled WGS sequence"/>
</dbReference>
<dbReference type="PANTHER" id="PTHR34069">
    <property type="entry name" value="3-OXOACYL-[ACYL-CARRIER-PROTEIN] SYNTHASE 3"/>
    <property type="match status" value="1"/>
</dbReference>
<dbReference type="InterPro" id="IPR013747">
    <property type="entry name" value="ACP_syn_III_C"/>
</dbReference>
<feature type="domain" description="Beta-ketoacyl-[acyl-carrier-protein] synthase III C-terminal" evidence="4">
    <location>
        <begin position="285"/>
        <end position="374"/>
    </location>
</feature>
<evidence type="ECO:0000256" key="3">
    <source>
        <dbReference type="SAM" id="MobiDB-lite"/>
    </source>
</evidence>
<dbReference type="RefSeq" id="WP_253765047.1">
    <property type="nucleotide sequence ID" value="NZ_JAMZEC010000001.1"/>
</dbReference>
<sequence>MTGEESAPGAHQARETGVPAERHDGRAAAGGPGTRHGGRAAAAGGPYIAGCAAWLPPAVPTERALEAGECDPPLAAATGMLAVAVADKESGPEMAARAARTALARAGAGPADIDLVLHASLYFQGHHLWAPASYVQRAAVGNTCPAMEVRQVSNGGMAALELAAAYLDASPARTGALVTTGDRMNPPGFDRWRSDPGTVYADGGTALVLSRTTGFARIRSLVTVSDPELEGMHRGGEAFGAPSLEELPTVDLDLHKRSYVREVGRAATAAKVSAGQEAALTGALVEAGVALEDVKGFALPHMGLRRLRAGFFAPYGIDPERTTWPWSRHVGHLGAGDPIAGFDHLVTTGAVGPGDLCLLASVGAGFSWSCAVVEVLSRPAWAGEKG</sequence>
<dbReference type="InterPro" id="IPR016039">
    <property type="entry name" value="Thiolase-like"/>
</dbReference>
<evidence type="ECO:0000313" key="6">
    <source>
        <dbReference type="Proteomes" id="UP001320766"/>
    </source>
</evidence>
<dbReference type="Pfam" id="PF08541">
    <property type="entry name" value="ACP_syn_III_C"/>
    <property type="match status" value="1"/>
</dbReference>
<keyword evidence="2 5" id="KW-0012">Acyltransferase</keyword>
<evidence type="ECO:0000259" key="4">
    <source>
        <dbReference type="Pfam" id="PF08541"/>
    </source>
</evidence>
<dbReference type="SUPFAM" id="SSF53901">
    <property type="entry name" value="Thiolase-like"/>
    <property type="match status" value="1"/>
</dbReference>
<proteinExistence type="predicted"/>
<gene>
    <name evidence="5" type="ORF">HD595_000197</name>
</gene>
<reference evidence="5 6" key="1">
    <citation type="submission" date="2022-06" db="EMBL/GenBank/DDBJ databases">
        <title>Sequencing the genomes of 1000 actinobacteria strains.</title>
        <authorList>
            <person name="Klenk H.-P."/>
        </authorList>
    </citation>
    <scope>NUCLEOTIDE SEQUENCE [LARGE SCALE GENOMIC DNA]</scope>
    <source>
        <strain evidence="5 6">DSM 44170</strain>
    </source>
</reference>
<dbReference type="PANTHER" id="PTHR34069:SF2">
    <property type="entry name" value="BETA-KETOACYL-[ACYL-CARRIER-PROTEIN] SYNTHASE III"/>
    <property type="match status" value="1"/>
</dbReference>
<dbReference type="Gene3D" id="3.40.47.10">
    <property type="match status" value="2"/>
</dbReference>
<evidence type="ECO:0000313" key="5">
    <source>
        <dbReference type="EMBL" id="MCP2344075.1"/>
    </source>
</evidence>
<evidence type="ECO:0000256" key="2">
    <source>
        <dbReference type="ARBA" id="ARBA00023315"/>
    </source>
</evidence>
<protein>
    <submittedName>
        <fullName evidence="5">3-oxoacyl-[acyl-carrier-protein] synthase-3</fullName>
        <ecNumber evidence="5">2.3.1.180</ecNumber>
    </submittedName>
</protein>
<name>A0ABT1JQS5_9ACTN</name>
<dbReference type="EC" id="2.3.1.180" evidence="5"/>
<feature type="region of interest" description="Disordered" evidence="3">
    <location>
        <begin position="1"/>
        <end position="40"/>
    </location>
</feature>
<comment type="caution">
    <text evidence="5">The sequence shown here is derived from an EMBL/GenBank/DDBJ whole genome shotgun (WGS) entry which is preliminary data.</text>
</comment>
<accession>A0ABT1JQS5</accession>
<dbReference type="EMBL" id="JAMZEC010000001">
    <property type="protein sequence ID" value="MCP2344075.1"/>
    <property type="molecule type" value="Genomic_DNA"/>
</dbReference>
<evidence type="ECO:0000256" key="1">
    <source>
        <dbReference type="ARBA" id="ARBA00022679"/>
    </source>
</evidence>
<keyword evidence="1 5" id="KW-0808">Transferase</keyword>
<dbReference type="GO" id="GO:0033818">
    <property type="term" value="F:beta-ketoacyl-acyl-carrier-protein synthase III activity"/>
    <property type="evidence" value="ECO:0007669"/>
    <property type="project" value="UniProtKB-EC"/>
</dbReference>
<organism evidence="5 6">
    <name type="scientific">Nonomuraea roseoviolacea subsp. carminata</name>
    <dbReference type="NCBI Taxonomy" id="160689"/>
    <lineage>
        <taxon>Bacteria</taxon>
        <taxon>Bacillati</taxon>
        <taxon>Actinomycetota</taxon>
        <taxon>Actinomycetes</taxon>
        <taxon>Streptosporangiales</taxon>
        <taxon>Streptosporangiaceae</taxon>
        <taxon>Nonomuraea</taxon>
    </lineage>
</organism>
<keyword evidence="6" id="KW-1185">Reference proteome</keyword>